<keyword evidence="2" id="KW-1133">Transmembrane helix</keyword>
<gene>
    <name evidence="5" type="ORF">DPM12_17935</name>
</gene>
<feature type="transmembrane region" description="Helical" evidence="2">
    <location>
        <begin position="120"/>
        <end position="139"/>
    </location>
</feature>
<dbReference type="AlphaFoldDB" id="A0A329QEU4"/>
<sequence>MSPSAQQPTSPPETATSPPGGAPQGTPQGGGARPAAGAAVRPANPFAAIPIGDYVRDVLSVLFLLVPLGMAWDFEDQATGKVYVILVTLLSIISLSLPYLRAASVLPDTIRPAQQRLVRLLANVPYVAVVLVTLVLAYLGDGGGPGGAFGTGVDSGDGIGVGLVIGLAGVLMAAQGRSSEQDGAGDGALWRTVTLALAGVAVVLGLISAIIFLIDAGEFAEWSQIIVYVLVTLFFVGLPVLAVLGVMRHDAAWRDATVVLGVVGLIAAFWSLGAEETIGDVWSQRLMGPGFLVWPALAVAAAAPGLDVLIGRSGGAARWLGVPVRIFQLAIVTAVAGVAVFAFELIENEDARFPYITVLVLWLIALAVALVGRNALTADAQTGRPVAMGVAGALAVVGIVGAAVLGASDAAFIERFAATSISAWFVFAIAIALVLTTPKSVRDELGAFTVGQGSATAAAPAGQGTPGGVATHSEPRGATSSQAPAAAQAAESRAAAAQQDSATAQPDTGAGQTPDTGNDDDSTRVFPSEDPNMAEVEPELAEEPTAVPATEQQPSAPAAPEPEPVTASGYTASMAEDPNTPLQTLADIAAKEPSLRPHIAVNPATYPELVEWLGQLGDPAVDEALRKRGSA</sequence>
<protein>
    <submittedName>
        <fullName evidence="5">Uncharacterized protein</fullName>
    </submittedName>
</protein>
<dbReference type="EMBL" id="QMIG01000023">
    <property type="protein sequence ID" value="RAW10985.1"/>
    <property type="molecule type" value="Genomic_DNA"/>
</dbReference>
<feature type="transmembrane region" description="Helical" evidence="2">
    <location>
        <begin position="159"/>
        <end position="176"/>
    </location>
</feature>
<accession>A0A329QEU4</accession>
<proteinExistence type="predicted"/>
<dbReference type="InterPro" id="IPR057893">
    <property type="entry name" value="LRV_2"/>
</dbReference>
<dbReference type="RefSeq" id="WP_112259726.1">
    <property type="nucleotide sequence ID" value="NZ_QMIG01000023.1"/>
</dbReference>
<comment type="caution">
    <text evidence="5">The sequence shown here is derived from an EMBL/GenBank/DDBJ whole genome shotgun (WGS) entry which is preliminary data.</text>
</comment>
<dbReference type="Pfam" id="PF25592">
    <property type="entry name" value="DUF7937"/>
    <property type="match status" value="1"/>
</dbReference>
<feature type="domain" description="DUF7937" evidence="4">
    <location>
        <begin position="53"/>
        <end position="444"/>
    </location>
</feature>
<feature type="region of interest" description="Disordered" evidence="1">
    <location>
        <begin position="456"/>
        <end position="579"/>
    </location>
</feature>
<feature type="compositionally biased region" description="Low complexity" evidence="1">
    <location>
        <begin position="478"/>
        <end position="505"/>
    </location>
</feature>
<feature type="transmembrane region" description="Helical" evidence="2">
    <location>
        <begin position="355"/>
        <end position="373"/>
    </location>
</feature>
<feature type="region of interest" description="Disordered" evidence="1">
    <location>
        <begin position="1"/>
        <end position="37"/>
    </location>
</feature>
<feature type="compositionally biased region" description="Low complexity" evidence="1">
    <location>
        <begin position="1"/>
        <end position="19"/>
    </location>
</feature>
<keyword evidence="2" id="KW-0472">Membrane</keyword>
<organism evidence="5 6">
    <name type="scientific">Phytoactinopolyspora halophila</name>
    <dbReference type="NCBI Taxonomy" id="1981511"/>
    <lineage>
        <taxon>Bacteria</taxon>
        <taxon>Bacillati</taxon>
        <taxon>Actinomycetota</taxon>
        <taxon>Actinomycetes</taxon>
        <taxon>Jiangellales</taxon>
        <taxon>Jiangellaceae</taxon>
        <taxon>Phytoactinopolyspora</taxon>
    </lineage>
</organism>
<feature type="transmembrane region" description="Helical" evidence="2">
    <location>
        <begin position="80"/>
        <end position="100"/>
    </location>
</feature>
<feature type="transmembrane region" description="Helical" evidence="2">
    <location>
        <begin position="256"/>
        <end position="272"/>
    </location>
</feature>
<feature type="transmembrane region" description="Helical" evidence="2">
    <location>
        <begin position="292"/>
        <end position="310"/>
    </location>
</feature>
<evidence type="ECO:0000256" key="2">
    <source>
        <dbReference type="SAM" id="Phobius"/>
    </source>
</evidence>
<dbReference type="Pfam" id="PF25591">
    <property type="entry name" value="LRV_2"/>
    <property type="match status" value="1"/>
</dbReference>
<evidence type="ECO:0000256" key="1">
    <source>
        <dbReference type="SAM" id="MobiDB-lite"/>
    </source>
</evidence>
<keyword evidence="6" id="KW-1185">Reference proteome</keyword>
<dbReference type="OrthoDB" id="5179995at2"/>
<evidence type="ECO:0000313" key="6">
    <source>
        <dbReference type="Proteomes" id="UP000250462"/>
    </source>
</evidence>
<name>A0A329QEU4_9ACTN</name>
<feature type="transmembrane region" description="Helical" evidence="2">
    <location>
        <begin position="188"/>
        <end position="213"/>
    </location>
</feature>
<evidence type="ECO:0000259" key="4">
    <source>
        <dbReference type="Pfam" id="PF25592"/>
    </source>
</evidence>
<dbReference type="InterPro" id="IPR057697">
    <property type="entry name" value="DUF7937"/>
</dbReference>
<reference evidence="5 6" key="1">
    <citation type="submission" date="2018-06" db="EMBL/GenBank/DDBJ databases">
        <title>Phytoactinopolyspora halophila sp. nov., a novel halophilic actinomycete isolated from a saline soil in China.</title>
        <authorList>
            <person name="Tang S.-K."/>
        </authorList>
    </citation>
    <scope>NUCLEOTIDE SEQUENCE [LARGE SCALE GENOMIC DNA]</scope>
    <source>
        <strain evidence="5 6">YIM 96934</strain>
    </source>
</reference>
<feature type="transmembrane region" description="Helical" evidence="2">
    <location>
        <begin position="416"/>
        <end position="435"/>
    </location>
</feature>
<feature type="domain" description="Leucine rich repeat variant" evidence="3">
    <location>
        <begin position="570"/>
        <end position="628"/>
    </location>
</feature>
<dbReference type="Proteomes" id="UP000250462">
    <property type="component" value="Unassembled WGS sequence"/>
</dbReference>
<evidence type="ECO:0000259" key="3">
    <source>
        <dbReference type="Pfam" id="PF25591"/>
    </source>
</evidence>
<feature type="transmembrane region" description="Helical" evidence="2">
    <location>
        <begin position="385"/>
        <end position="404"/>
    </location>
</feature>
<feature type="transmembrane region" description="Helical" evidence="2">
    <location>
        <begin position="322"/>
        <end position="343"/>
    </location>
</feature>
<evidence type="ECO:0000313" key="5">
    <source>
        <dbReference type="EMBL" id="RAW10985.1"/>
    </source>
</evidence>
<feature type="transmembrane region" description="Helical" evidence="2">
    <location>
        <begin position="225"/>
        <end position="244"/>
    </location>
</feature>
<keyword evidence="2" id="KW-0812">Transmembrane</keyword>